<dbReference type="EMBL" id="JAHESC010000016">
    <property type="protein sequence ID" value="MBT1687412.1"/>
    <property type="molecule type" value="Genomic_DNA"/>
</dbReference>
<dbReference type="Pfam" id="PF00578">
    <property type="entry name" value="AhpC-TSA"/>
    <property type="match status" value="1"/>
</dbReference>
<dbReference type="PROSITE" id="PS51352">
    <property type="entry name" value="THIOREDOXIN_2"/>
    <property type="match status" value="1"/>
</dbReference>
<organism evidence="13 14">
    <name type="scientific">Dawidia soli</name>
    <dbReference type="NCBI Taxonomy" id="2782352"/>
    <lineage>
        <taxon>Bacteria</taxon>
        <taxon>Pseudomonadati</taxon>
        <taxon>Bacteroidota</taxon>
        <taxon>Cytophagia</taxon>
        <taxon>Cytophagales</taxon>
        <taxon>Chryseotaleaceae</taxon>
        <taxon>Dawidia</taxon>
    </lineage>
</organism>
<dbReference type="GO" id="GO:0045454">
    <property type="term" value="P:cell redox homeostasis"/>
    <property type="evidence" value="ECO:0007669"/>
    <property type="project" value="TreeGrafter"/>
</dbReference>
<dbReference type="PANTHER" id="PTHR42801">
    <property type="entry name" value="THIOREDOXIN-DEPENDENT PEROXIDE REDUCTASE"/>
    <property type="match status" value="1"/>
</dbReference>
<evidence type="ECO:0000256" key="1">
    <source>
        <dbReference type="ARBA" id="ARBA00003330"/>
    </source>
</evidence>
<protein>
    <recommendedName>
        <fullName evidence="2">thioredoxin-dependent peroxiredoxin</fullName>
        <ecNumber evidence="2">1.11.1.24</ecNumber>
    </recommendedName>
    <alternativeName>
        <fullName evidence="8">Thioredoxin peroxidase</fullName>
    </alternativeName>
    <alternativeName>
        <fullName evidence="10">Thioredoxin-dependent peroxiredoxin Bcp</fullName>
    </alternativeName>
</protein>
<dbReference type="InterPro" id="IPR050924">
    <property type="entry name" value="Peroxiredoxin_BCP/PrxQ"/>
</dbReference>
<dbReference type="PANTHER" id="PTHR42801:SF7">
    <property type="entry name" value="SLL1159 PROTEIN"/>
    <property type="match status" value="1"/>
</dbReference>
<evidence type="ECO:0000256" key="10">
    <source>
        <dbReference type="ARBA" id="ARBA00042639"/>
    </source>
</evidence>
<evidence type="ECO:0000256" key="4">
    <source>
        <dbReference type="ARBA" id="ARBA00022862"/>
    </source>
</evidence>
<keyword evidence="7" id="KW-0676">Redox-active center</keyword>
<dbReference type="EC" id="1.11.1.24" evidence="2"/>
<accession>A0AAP2GDL5</accession>
<comment type="catalytic activity">
    <reaction evidence="11">
        <text>a hydroperoxide + [thioredoxin]-dithiol = an alcohol + [thioredoxin]-disulfide + H2O</text>
        <dbReference type="Rhea" id="RHEA:62620"/>
        <dbReference type="Rhea" id="RHEA-COMP:10698"/>
        <dbReference type="Rhea" id="RHEA-COMP:10700"/>
        <dbReference type="ChEBI" id="CHEBI:15377"/>
        <dbReference type="ChEBI" id="CHEBI:29950"/>
        <dbReference type="ChEBI" id="CHEBI:30879"/>
        <dbReference type="ChEBI" id="CHEBI:35924"/>
        <dbReference type="ChEBI" id="CHEBI:50058"/>
        <dbReference type="EC" id="1.11.1.24"/>
    </reaction>
</comment>
<dbReference type="InterPro" id="IPR000866">
    <property type="entry name" value="AhpC/TSA"/>
</dbReference>
<reference evidence="13 14" key="1">
    <citation type="submission" date="2021-05" db="EMBL/GenBank/DDBJ databases">
        <title>A Polyphasic approach of four new species of the genus Ohtaekwangia: Ohtaekwangia histidinii sp. nov., Ohtaekwangia cretensis sp. nov., Ohtaekwangia indiensis sp. nov., Ohtaekwangia reichenbachii sp. nov. from diverse environment.</title>
        <authorList>
            <person name="Octaviana S."/>
        </authorList>
    </citation>
    <scope>NUCLEOTIDE SEQUENCE [LARGE SCALE GENOMIC DNA]</scope>
    <source>
        <strain evidence="13 14">PWU37</strain>
    </source>
</reference>
<gene>
    <name evidence="13" type="ORF">KK078_12655</name>
</gene>
<evidence type="ECO:0000313" key="13">
    <source>
        <dbReference type="EMBL" id="MBT1687412.1"/>
    </source>
</evidence>
<dbReference type="GO" id="GO:0034599">
    <property type="term" value="P:cellular response to oxidative stress"/>
    <property type="evidence" value="ECO:0007669"/>
    <property type="project" value="TreeGrafter"/>
</dbReference>
<evidence type="ECO:0000256" key="5">
    <source>
        <dbReference type="ARBA" id="ARBA00023002"/>
    </source>
</evidence>
<dbReference type="GO" id="GO:0005737">
    <property type="term" value="C:cytoplasm"/>
    <property type="evidence" value="ECO:0007669"/>
    <property type="project" value="TreeGrafter"/>
</dbReference>
<keyword evidence="6" id="KW-1015">Disulfide bond</keyword>
<name>A0AAP2GDL5_9BACT</name>
<evidence type="ECO:0000256" key="7">
    <source>
        <dbReference type="ARBA" id="ARBA00023284"/>
    </source>
</evidence>
<evidence type="ECO:0000256" key="11">
    <source>
        <dbReference type="ARBA" id="ARBA00049091"/>
    </source>
</evidence>
<dbReference type="RefSeq" id="WP_254090640.1">
    <property type="nucleotide sequence ID" value="NZ_JAHESC010000016.1"/>
</dbReference>
<dbReference type="Proteomes" id="UP001319180">
    <property type="component" value="Unassembled WGS sequence"/>
</dbReference>
<feature type="domain" description="Thioredoxin" evidence="12">
    <location>
        <begin position="41"/>
        <end position="214"/>
    </location>
</feature>
<keyword evidence="4" id="KW-0049">Antioxidant</keyword>
<keyword evidence="3" id="KW-0575">Peroxidase</keyword>
<evidence type="ECO:0000256" key="9">
    <source>
        <dbReference type="ARBA" id="ARBA00038489"/>
    </source>
</evidence>
<evidence type="ECO:0000256" key="2">
    <source>
        <dbReference type="ARBA" id="ARBA00013017"/>
    </source>
</evidence>
<evidence type="ECO:0000259" key="12">
    <source>
        <dbReference type="PROSITE" id="PS51352"/>
    </source>
</evidence>
<evidence type="ECO:0000256" key="8">
    <source>
        <dbReference type="ARBA" id="ARBA00032824"/>
    </source>
</evidence>
<comment type="similarity">
    <text evidence="9">Belongs to the peroxiredoxin family. BCP/PrxQ subfamily.</text>
</comment>
<proteinExistence type="inferred from homology"/>
<evidence type="ECO:0000313" key="14">
    <source>
        <dbReference type="Proteomes" id="UP001319180"/>
    </source>
</evidence>
<evidence type="ECO:0000256" key="3">
    <source>
        <dbReference type="ARBA" id="ARBA00022559"/>
    </source>
</evidence>
<dbReference type="InterPro" id="IPR013766">
    <property type="entry name" value="Thioredoxin_domain"/>
</dbReference>
<evidence type="ECO:0000256" key="6">
    <source>
        <dbReference type="ARBA" id="ARBA00023157"/>
    </source>
</evidence>
<dbReference type="CDD" id="cd02970">
    <property type="entry name" value="PRX_like2"/>
    <property type="match status" value="1"/>
</dbReference>
<dbReference type="GO" id="GO:0008379">
    <property type="term" value="F:thioredoxin peroxidase activity"/>
    <property type="evidence" value="ECO:0007669"/>
    <property type="project" value="TreeGrafter"/>
</dbReference>
<keyword evidence="5" id="KW-0560">Oxidoreductase</keyword>
<dbReference type="SUPFAM" id="SSF52833">
    <property type="entry name" value="Thioredoxin-like"/>
    <property type="match status" value="1"/>
</dbReference>
<dbReference type="Gene3D" id="3.40.30.10">
    <property type="entry name" value="Glutaredoxin"/>
    <property type="match status" value="1"/>
</dbReference>
<dbReference type="AlphaFoldDB" id="A0AAP2GDL5"/>
<comment type="caution">
    <text evidence="13">The sequence shown here is derived from an EMBL/GenBank/DDBJ whole genome shotgun (WGS) entry which is preliminary data.</text>
</comment>
<dbReference type="InterPro" id="IPR036249">
    <property type="entry name" value="Thioredoxin-like_sf"/>
</dbReference>
<sequence>MNFREEFRALKADVEAQTPKELQEKIDQLVVDLKAGNTSRKSVGDIAPDFRLKDPRGKYVSLKTALQDGPVVLNFYRGGWCPFCNLELNTLQRTLPKFKDAGAQLIAISPESPDNSLSTIEKHKLAFSVLSDINSTVARQYGIIYQVPSYLVPVYEKFGVDIKRHNASDALELPLPATYVVDTDQKIIYAFANEDYTVRADIQEILQVLNGRLKR</sequence>
<keyword evidence="14" id="KW-1185">Reference proteome</keyword>
<comment type="function">
    <text evidence="1">Thiol-specific peroxidase that catalyzes the reduction of hydrogen peroxide and organic hydroperoxides to water and alcohols, respectively. Plays a role in cell protection against oxidative stress by detoxifying peroxides and as sensor of hydrogen peroxide-mediated signaling events.</text>
</comment>